<evidence type="ECO:0000259" key="2">
    <source>
        <dbReference type="Pfam" id="PF00646"/>
    </source>
</evidence>
<proteinExistence type="predicted"/>
<sequence>MAGIFSIPDEVLVLLLGHLDGHDSRSFGNTCKRFRNFILTNKLVLPKPVLRWDTAQLTFGGKITLSRRLNFISLLKRKRVANANELEKWEFTEEEFSAEFADLFFVIAPREIYIKCEDFNISVELLVRKCVGNLRGCNLALEMDKCSLNERALKDFFKHYSPFGLQLTGHFDRSMISDQILPVSSLFALYIGADIETCSRISGITVRRIVNNWSQRYPDNCKDRQDLPPIDNYLLRHFTIEIPGCDLDYNEFFSFFKELIRVPHCTKERIMIGNLPKGLIHTIYNLLSTFNEVGPAVWVEEGICNVEDIRWSGSLSCQCDKNHSSGHLVAHNYFVGWNRAPDPSQMCDTVRLDLSITVLQYKEVLQMKRCLLNVWITLRADNAEQEKCSPETALVKSTTSRKHRRTTEL</sequence>
<dbReference type="Proteomes" id="UP000025227">
    <property type="component" value="Unplaced"/>
</dbReference>
<reference evidence="4" key="1">
    <citation type="submission" date="2020-12" db="UniProtKB">
        <authorList>
            <consortium name="WormBaseParasite"/>
        </authorList>
    </citation>
    <scope>IDENTIFICATION</scope>
    <source>
        <strain evidence="4">MHco3</strain>
    </source>
</reference>
<dbReference type="InterPro" id="IPR001810">
    <property type="entry name" value="F-box_dom"/>
</dbReference>
<dbReference type="Pfam" id="PF00646">
    <property type="entry name" value="F-box"/>
    <property type="match status" value="1"/>
</dbReference>
<feature type="compositionally biased region" description="Basic residues" evidence="1">
    <location>
        <begin position="399"/>
        <end position="409"/>
    </location>
</feature>
<evidence type="ECO:0000256" key="1">
    <source>
        <dbReference type="SAM" id="MobiDB-lite"/>
    </source>
</evidence>
<dbReference type="SUPFAM" id="SSF81383">
    <property type="entry name" value="F-box domain"/>
    <property type="match status" value="1"/>
</dbReference>
<organism evidence="3 4">
    <name type="scientific">Haemonchus contortus</name>
    <name type="common">Barber pole worm</name>
    <dbReference type="NCBI Taxonomy" id="6289"/>
    <lineage>
        <taxon>Eukaryota</taxon>
        <taxon>Metazoa</taxon>
        <taxon>Ecdysozoa</taxon>
        <taxon>Nematoda</taxon>
        <taxon>Chromadorea</taxon>
        <taxon>Rhabditida</taxon>
        <taxon>Rhabditina</taxon>
        <taxon>Rhabditomorpha</taxon>
        <taxon>Strongyloidea</taxon>
        <taxon>Trichostrongylidae</taxon>
        <taxon>Haemonchus</taxon>
    </lineage>
</organism>
<protein>
    <submittedName>
        <fullName evidence="4">F-box domain-containing protein</fullName>
    </submittedName>
</protein>
<dbReference type="OMA" id="CTKERIM"/>
<evidence type="ECO:0000313" key="3">
    <source>
        <dbReference type="Proteomes" id="UP000025227"/>
    </source>
</evidence>
<dbReference type="InterPro" id="IPR036047">
    <property type="entry name" value="F-box-like_dom_sf"/>
</dbReference>
<dbReference type="WBParaSite" id="HCON_00135170-00001">
    <property type="protein sequence ID" value="HCON_00135170-00001"/>
    <property type="gene ID" value="HCON_00135170"/>
</dbReference>
<keyword evidence="3" id="KW-1185">Reference proteome</keyword>
<name>A0A7I4YRS2_HAECO</name>
<accession>A0A7I4YRS2</accession>
<dbReference type="OrthoDB" id="5867923at2759"/>
<dbReference type="CDD" id="cd09917">
    <property type="entry name" value="F-box_SF"/>
    <property type="match status" value="1"/>
</dbReference>
<dbReference type="AlphaFoldDB" id="A0A7I4YRS2"/>
<evidence type="ECO:0000313" key="4">
    <source>
        <dbReference type="WBParaSite" id="HCON_00135170-00001"/>
    </source>
</evidence>
<feature type="domain" description="F-box" evidence="2">
    <location>
        <begin position="5"/>
        <end position="43"/>
    </location>
</feature>
<feature type="region of interest" description="Disordered" evidence="1">
    <location>
        <begin position="389"/>
        <end position="409"/>
    </location>
</feature>